<protein>
    <recommendedName>
        <fullName evidence="3">HEAT repeat protein</fullName>
    </recommendedName>
</protein>
<evidence type="ECO:0008006" key="3">
    <source>
        <dbReference type="Google" id="ProtNLM"/>
    </source>
</evidence>
<reference evidence="1 2" key="1">
    <citation type="submission" date="2019-02" db="EMBL/GenBank/DDBJ databases">
        <title>Deep-cultivation of Planctomycetes and their phenomic and genomic characterization uncovers novel biology.</title>
        <authorList>
            <person name="Wiegand S."/>
            <person name="Jogler M."/>
            <person name="Boedeker C."/>
            <person name="Pinto D."/>
            <person name="Vollmers J."/>
            <person name="Rivas-Marin E."/>
            <person name="Kohn T."/>
            <person name="Peeters S.H."/>
            <person name="Heuer A."/>
            <person name="Rast P."/>
            <person name="Oberbeckmann S."/>
            <person name="Bunk B."/>
            <person name="Jeske O."/>
            <person name="Meyerdierks A."/>
            <person name="Storesund J.E."/>
            <person name="Kallscheuer N."/>
            <person name="Luecker S."/>
            <person name="Lage O.M."/>
            <person name="Pohl T."/>
            <person name="Merkel B.J."/>
            <person name="Hornburger P."/>
            <person name="Mueller R.-W."/>
            <person name="Bruemmer F."/>
            <person name="Labrenz M."/>
            <person name="Spormann A.M."/>
            <person name="Op Den Camp H."/>
            <person name="Overmann J."/>
            <person name="Amann R."/>
            <person name="Jetten M.S.M."/>
            <person name="Mascher T."/>
            <person name="Medema M.H."/>
            <person name="Devos D.P."/>
            <person name="Kaster A.-K."/>
            <person name="Ovreas L."/>
            <person name="Rohde M."/>
            <person name="Galperin M.Y."/>
            <person name="Jogler C."/>
        </authorList>
    </citation>
    <scope>NUCLEOTIDE SEQUENCE [LARGE SCALE GENOMIC DNA]</scope>
    <source>
        <strain evidence="1 2">Pla52o</strain>
    </source>
</reference>
<name>A0A5C6C382_9BACT</name>
<dbReference type="Gene3D" id="1.25.10.10">
    <property type="entry name" value="Leucine-rich Repeat Variant"/>
    <property type="match status" value="1"/>
</dbReference>
<dbReference type="InterPro" id="IPR011989">
    <property type="entry name" value="ARM-like"/>
</dbReference>
<proteinExistence type="predicted"/>
<dbReference type="EMBL" id="SJPT01000010">
    <property type="protein sequence ID" value="TWU17734.1"/>
    <property type="molecule type" value="Genomic_DNA"/>
</dbReference>
<evidence type="ECO:0000313" key="2">
    <source>
        <dbReference type="Proteomes" id="UP000316304"/>
    </source>
</evidence>
<evidence type="ECO:0000313" key="1">
    <source>
        <dbReference type="EMBL" id="TWU17734.1"/>
    </source>
</evidence>
<accession>A0A5C6C382</accession>
<dbReference type="AlphaFoldDB" id="A0A5C6C382"/>
<dbReference type="InterPro" id="IPR016024">
    <property type="entry name" value="ARM-type_fold"/>
</dbReference>
<sequence length="166" mass="17658">MMAKSDWAAGLASQRVEDKIATLRTLANQDAVTGLAVACIKLVVDSDEEVRMWAAEALQRSVLPDVDDVETLAELVLYPNDGEIPYWAATMLGRLQSEAVGGVEALQHCLLNSNYLPARERAAWALAQIGPAAANAIGSLEKAAPTAPPRLKQLVREAIQAIGNAA</sequence>
<dbReference type="Proteomes" id="UP000316304">
    <property type="component" value="Unassembled WGS sequence"/>
</dbReference>
<keyword evidence="2" id="KW-1185">Reference proteome</keyword>
<comment type="caution">
    <text evidence="1">The sequence shown here is derived from an EMBL/GenBank/DDBJ whole genome shotgun (WGS) entry which is preliminary data.</text>
</comment>
<gene>
    <name evidence="1" type="ORF">Pla52o_49490</name>
</gene>
<dbReference type="SUPFAM" id="SSF48371">
    <property type="entry name" value="ARM repeat"/>
    <property type="match status" value="1"/>
</dbReference>
<organism evidence="1 2">
    <name type="scientific">Novipirellula galeiformis</name>
    <dbReference type="NCBI Taxonomy" id="2528004"/>
    <lineage>
        <taxon>Bacteria</taxon>
        <taxon>Pseudomonadati</taxon>
        <taxon>Planctomycetota</taxon>
        <taxon>Planctomycetia</taxon>
        <taxon>Pirellulales</taxon>
        <taxon>Pirellulaceae</taxon>
        <taxon>Novipirellula</taxon>
    </lineage>
</organism>